<dbReference type="EC" id="2.3.1.274" evidence="8 10"/>
<dbReference type="KEGG" id="taqu:KDW03_00080"/>
<dbReference type="HAMAP" id="MF_00019">
    <property type="entry name" value="PlsX"/>
    <property type="match status" value="1"/>
</dbReference>
<comment type="subcellular location">
    <subcellularLocation>
        <location evidence="10">Cytoplasm</location>
    </subcellularLocation>
    <text evidence="10">Associated with the membrane possibly through PlsY.</text>
</comment>
<keyword evidence="7 10" id="KW-1208">Phospholipid metabolism</keyword>
<protein>
    <recommendedName>
        <fullName evidence="8 10">Phosphate acyltransferase</fullName>
        <ecNumber evidence="8 10">2.3.1.274</ecNumber>
    </recommendedName>
    <alternativeName>
        <fullName evidence="10">Acyl-ACP phosphotransacylase</fullName>
    </alternativeName>
    <alternativeName>
        <fullName evidence="10">Acyl-[acyl-carrier-protein]--phosphate acyltransferase</fullName>
    </alternativeName>
    <alternativeName>
        <fullName evidence="10">Phosphate-acyl-ACP acyltransferase</fullName>
    </alternativeName>
</protein>
<comment type="catalytic activity">
    <reaction evidence="1 10">
        <text>a fatty acyl-[ACP] + phosphate = an acyl phosphate + holo-[ACP]</text>
        <dbReference type="Rhea" id="RHEA:42292"/>
        <dbReference type="Rhea" id="RHEA-COMP:9685"/>
        <dbReference type="Rhea" id="RHEA-COMP:14125"/>
        <dbReference type="ChEBI" id="CHEBI:43474"/>
        <dbReference type="ChEBI" id="CHEBI:59918"/>
        <dbReference type="ChEBI" id="CHEBI:64479"/>
        <dbReference type="ChEBI" id="CHEBI:138651"/>
        <dbReference type="EC" id="2.3.1.274"/>
    </reaction>
</comment>
<sequence>MKIGVDIISGERDPLELVEGALEAVAEEKDITVVLIGPKETYQQILEKLQHRKRYPSHVLERIDFLHAAEVVTMEDDPLNVMKQKKDASIYVGLRAHKEKQIDAFFSPGNTGAIVVAAALILGRVKGVKKPALATFMPNIEGKANILLDVGASAQCEAQDYVKFCVMGEIYSREMLGVEKPRIGLLNIGEEEHKGTQEMKGVYKTLKELPLNFIGNVEGGDIFGTKADVIVCDGYIGNIALKTAEGAAKAISKLLKSAIKRRLLALLGLPLYMGAIAELKEKTDPERYGGAPLLGVNGNVYIGHGASGKDAIRYGIKAAARAVRHEVLAKIHTELEDFHLV</sequence>
<dbReference type="GO" id="GO:0043811">
    <property type="term" value="F:phosphate:acyl-[acyl carrier protein] acyltransferase activity"/>
    <property type="evidence" value="ECO:0007669"/>
    <property type="project" value="UniProtKB-UniRule"/>
</dbReference>
<comment type="subunit">
    <text evidence="9 10">Homodimer. Probably interacts with PlsY.</text>
</comment>
<proteinExistence type="inferred from homology"/>
<gene>
    <name evidence="10 11" type="primary">plsX</name>
    <name evidence="11" type="ORF">KDW03_00080</name>
</gene>
<evidence type="ECO:0000256" key="9">
    <source>
        <dbReference type="ARBA" id="ARBA00046608"/>
    </source>
</evidence>
<evidence type="ECO:0000256" key="10">
    <source>
        <dbReference type="HAMAP-Rule" id="MF_00019"/>
    </source>
</evidence>
<dbReference type="Proteomes" id="UP001056539">
    <property type="component" value="Chromosome"/>
</dbReference>
<dbReference type="NCBIfam" id="TIGR00182">
    <property type="entry name" value="plsX"/>
    <property type="match status" value="1"/>
</dbReference>
<organism evidence="11 12">
    <name type="scientific">Thermospira aquatica</name>
    <dbReference type="NCBI Taxonomy" id="2828656"/>
    <lineage>
        <taxon>Bacteria</taxon>
        <taxon>Pseudomonadati</taxon>
        <taxon>Spirochaetota</taxon>
        <taxon>Spirochaetia</taxon>
        <taxon>Brevinematales</taxon>
        <taxon>Thermospiraceae</taxon>
        <taxon>Thermospira</taxon>
    </lineage>
</organism>
<evidence type="ECO:0000256" key="3">
    <source>
        <dbReference type="ARBA" id="ARBA00022516"/>
    </source>
</evidence>
<dbReference type="RefSeq" id="WP_271435375.1">
    <property type="nucleotide sequence ID" value="NZ_CP073355.1"/>
</dbReference>
<evidence type="ECO:0000256" key="8">
    <source>
        <dbReference type="ARBA" id="ARBA00024069"/>
    </source>
</evidence>
<evidence type="ECO:0000313" key="12">
    <source>
        <dbReference type="Proteomes" id="UP001056539"/>
    </source>
</evidence>
<evidence type="ECO:0000256" key="4">
    <source>
        <dbReference type="ARBA" id="ARBA00022679"/>
    </source>
</evidence>
<keyword evidence="5 10" id="KW-0443">Lipid metabolism</keyword>
<evidence type="ECO:0000256" key="1">
    <source>
        <dbReference type="ARBA" id="ARBA00001232"/>
    </source>
</evidence>
<dbReference type="InterPro" id="IPR003664">
    <property type="entry name" value="FA_synthesis"/>
</dbReference>
<keyword evidence="2 10" id="KW-0963">Cytoplasm</keyword>
<evidence type="ECO:0000256" key="5">
    <source>
        <dbReference type="ARBA" id="ARBA00023098"/>
    </source>
</evidence>
<dbReference type="GO" id="GO:0008654">
    <property type="term" value="P:phospholipid biosynthetic process"/>
    <property type="evidence" value="ECO:0007669"/>
    <property type="project" value="UniProtKB-KW"/>
</dbReference>
<keyword evidence="11" id="KW-0012">Acyltransferase</keyword>
<comment type="similarity">
    <text evidence="10">Belongs to the PlsX family.</text>
</comment>
<reference evidence="11" key="2">
    <citation type="submission" date="2022-06" db="EMBL/GenBank/DDBJ databases">
        <title>Thermospira aquatica gen. nov., sp. nov.</title>
        <authorList>
            <person name="Ben Ali Gam Z."/>
            <person name="Labat M."/>
        </authorList>
    </citation>
    <scope>NUCLEOTIDE SEQUENCE</scope>
    <source>
        <strain evidence="11">F1F22</strain>
    </source>
</reference>
<evidence type="ECO:0000256" key="7">
    <source>
        <dbReference type="ARBA" id="ARBA00023264"/>
    </source>
</evidence>
<dbReference type="Gene3D" id="3.40.718.10">
    <property type="entry name" value="Isopropylmalate Dehydrogenase"/>
    <property type="match status" value="1"/>
</dbReference>
<dbReference type="Pfam" id="PF02504">
    <property type="entry name" value="FA_synthesis"/>
    <property type="match status" value="1"/>
</dbReference>
<keyword evidence="4 10" id="KW-0808">Transferase</keyword>
<name>A0AAX3BDB4_9SPIR</name>
<comment type="function">
    <text evidence="10">Catalyzes the reversible formation of acyl-phosphate (acyl-PO(4)) from acyl-[acyl-carrier-protein] (acyl-ACP). This enzyme utilizes acyl-ACP as fatty acyl donor, but not acyl-CoA.</text>
</comment>
<evidence type="ECO:0000256" key="6">
    <source>
        <dbReference type="ARBA" id="ARBA00023209"/>
    </source>
</evidence>
<dbReference type="EMBL" id="CP073355">
    <property type="protein sequence ID" value="URA10242.1"/>
    <property type="molecule type" value="Genomic_DNA"/>
</dbReference>
<dbReference type="PIRSF" id="PIRSF002465">
    <property type="entry name" value="Phsphlp_syn_PlsX"/>
    <property type="match status" value="1"/>
</dbReference>
<dbReference type="AlphaFoldDB" id="A0AAX3BDB4"/>
<comment type="pathway">
    <text evidence="10">Lipid metabolism; phospholipid metabolism.</text>
</comment>
<keyword evidence="3 10" id="KW-0444">Lipid biosynthesis</keyword>
<keyword evidence="12" id="KW-1185">Reference proteome</keyword>
<evidence type="ECO:0000313" key="11">
    <source>
        <dbReference type="EMBL" id="URA10242.1"/>
    </source>
</evidence>
<dbReference type="PANTHER" id="PTHR30100:SF1">
    <property type="entry name" value="PHOSPHATE ACYLTRANSFERASE"/>
    <property type="match status" value="1"/>
</dbReference>
<dbReference type="PANTHER" id="PTHR30100">
    <property type="entry name" value="FATTY ACID/PHOSPHOLIPID SYNTHESIS PROTEIN PLSX"/>
    <property type="match status" value="1"/>
</dbReference>
<dbReference type="GO" id="GO:0005737">
    <property type="term" value="C:cytoplasm"/>
    <property type="evidence" value="ECO:0007669"/>
    <property type="project" value="UniProtKB-SubCell"/>
</dbReference>
<accession>A0AAX3BDB4</accession>
<reference evidence="11" key="1">
    <citation type="submission" date="2021-04" db="EMBL/GenBank/DDBJ databases">
        <authorList>
            <person name="Postec A."/>
        </authorList>
    </citation>
    <scope>NUCLEOTIDE SEQUENCE</scope>
    <source>
        <strain evidence="11">F1F22</strain>
    </source>
</reference>
<dbReference type="InterPro" id="IPR012281">
    <property type="entry name" value="Phospholipid_synth_PlsX-like"/>
</dbReference>
<keyword evidence="6 10" id="KW-0594">Phospholipid biosynthesis</keyword>
<evidence type="ECO:0000256" key="2">
    <source>
        <dbReference type="ARBA" id="ARBA00022490"/>
    </source>
</evidence>
<dbReference type="SUPFAM" id="SSF53659">
    <property type="entry name" value="Isocitrate/Isopropylmalate dehydrogenase-like"/>
    <property type="match status" value="1"/>
</dbReference>
<dbReference type="GO" id="GO:0006633">
    <property type="term" value="P:fatty acid biosynthetic process"/>
    <property type="evidence" value="ECO:0007669"/>
    <property type="project" value="UniProtKB-UniRule"/>
</dbReference>